<dbReference type="InterPro" id="IPR036691">
    <property type="entry name" value="Endo/exonu/phosph_ase_sf"/>
</dbReference>
<dbReference type="STRING" id="4829.A0A168P492"/>
<dbReference type="FunCoup" id="A0A168P492">
    <property type="interactions" value="595"/>
</dbReference>
<protein>
    <recommendedName>
        <fullName evidence="4">Endonuclease/exonuclease/phosphatase domain-containing protein</fullName>
    </recommendedName>
</protein>
<dbReference type="Pfam" id="PF03372">
    <property type="entry name" value="Exo_endo_phos"/>
    <property type="match status" value="1"/>
</dbReference>
<dbReference type="InterPro" id="IPR005135">
    <property type="entry name" value="Endo/exonuclease/phosphatase"/>
</dbReference>
<dbReference type="Gene3D" id="3.80.10.10">
    <property type="entry name" value="Ribonuclease Inhibitor"/>
    <property type="match status" value="1"/>
</dbReference>
<keyword evidence="2" id="KW-0677">Repeat</keyword>
<dbReference type="InterPro" id="IPR050410">
    <property type="entry name" value="CCR4/nocturin_mRNA_transcr"/>
</dbReference>
<keyword evidence="6" id="KW-1185">Reference proteome</keyword>
<gene>
    <name evidence="5" type="primary">ABSGL_07491.1 scaffold 8890</name>
</gene>
<feature type="region of interest" description="Disordered" evidence="3">
    <location>
        <begin position="1"/>
        <end position="41"/>
    </location>
</feature>
<dbReference type="AlphaFoldDB" id="A0A168P492"/>
<feature type="compositionally biased region" description="Low complexity" evidence="3">
    <location>
        <begin position="1"/>
        <end position="13"/>
    </location>
</feature>
<organism evidence="5">
    <name type="scientific">Absidia glauca</name>
    <name type="common">Pin mould</name>
    <dbReference type="NCBI Taxonomy" id="4829"/>
    <lineage>
        <taxon>Eukaryota</taxon>
        <taxon>Fungi</taxon>
        <taxon>Fungi incertae sedis</taxon>
        <taxon>Mucoromycota</taxon>
        <taxon>Mucoromycotina</taxon>
        <taxon>Mucoromycetes</taxon>
        <taxon>Mucorales</taxon>
        <taxon>Cunninghamellaceae</taxon>
        <taxon>Absidia</taxon>
    </lineage>
</organism>
<feature type="region of interest" description="Disordered" evidence="3">
    <location>
        <begin position="668"/>
        <end position="693"/>
    </location>
</feature>
<dbReference type="Proteomes" id="UP000078561">
    <property type="component" value="Unassembled WGS sequence"/>
</dbReference>
<evidence type="ECO:0000256" key="1">
    <source>
        <dbReference type="ARBA" id="ARBA00022614"/>
    </source>
</evidence>
<dbReference type="Gene3D" id="3.60.10.10">
    <property type="entry name" value="Endonuclease/exonuclease/phosphatase"/>
    <property type="match status" value="1"/>
</dbReference>
<name>A0A168P492_ABSGL</name>
<dbReference type="InterPro" id="IPR003591">
    <property type="entry name" value="Leu-rich_rpt_typical-subtyp"/>
</dbReference>
<feature type="compositionally biased region" description="Polar residues" evidence="3">
    <location>
        <begin position="18"/>
        <end position="41"/>
    </location>
</feature>
<dbReference type="CDD" id="cd09097">
    <property type="entry name" value="Deadenylase_CCR4"/>
    <property type="match status" value="1"/>
</dbReference>
<dbReference type="SUPFAM" id="SSF52058">
    <property type="entry name" value="L domain-like"/>
    <property type="match status" value="1"/>
</dbReference>
<accession>A0A168P492</accession>
<dbReference type="InParanoid" id="A0A168P492"/>
<feature type="region of interest" description="Disordered" evidence="3">
    <location>
        <begin position="142"/>
        <end position="163"/>
    </location>
</feature>
<reference evidence="5" key="1">
    <citation type="submission" date="2016-04" db="EMBL/GenBank/DDBJ databases">
        <authorList>
            <person name="Evans L.H."/>
            <person name="Alamgir A."/>
            <person name="Owens N."/>
            <person name="Weber N.D."/>
            <person name="Virtaneva K."/>
            <person name="Barbian K."/>
            <person name="Babar A."/>
            <person name="Rosenke K."/>
        </authorList>
    </citation>
    <scope>NUCLEOTIDE SEQUENCE [LARGE SCALE GENOMIC DNA]</scope>
    <source>
        <strain evidence="5">CBS 101.48</strain>
    </source>
</reference>
<keyword evidence="1" id="KW-0433">Leucine-rich repeat</keyword>
<evidence type="ECO:0000313" key="6">
    <source>
        <dbReference type="Proteomes" id="UP000078561"/>
    </source>
</evidence>
<dbReference type="OrthoDB" id="428734at2759"/>
<proteinExistence type="predicted"/>
<dbReference type="PANTHER" id="PTHR12121:SF100">
    <property type="entry name" value="POLY(A)-SPECIFIC RIBONUCLEASE"/>
    <property type="match status" value="1"/>
</dbReference>
<evidence type="ECO:0000256" key="3">
    <source>
        <dbReference type="SAM" id="MobiDB-lite"/>
    </source>
</evidence>
<evidence type="ECO:0000313" key="5">
    <source>
        <dbReference type="EMBL" id="SAM01742.1"/>
    </source>
</evidence>
<evidence type="ECO:0000256" key="2">
    <source>
        <dbReference type="ARBA" id="ARBA00022737"/>
    </source>
</evidence>
<dbReference type="InterPro" id="IPR032675">
    <property type="entry name" value="LRR_dom_sf"/>
</dbReference>
<dbReference type="SUPFAM" id="SSF56219">
    <property type="entry name" value="DNase I-like"/>
    <property type="match status" value="1"/>
</dbReference>
<dbReference type="SMART" id="SM00369">
    <property type="entry name" value="LRR_TYP"/>
    <property type="match status" value="3"/>
</dbReference>
<dbReference type="PANTHER" id="PTHR12121">
    <property type="entry name" value="CARBON CATABOLITE REPRESSOR PROTEIN 4"/>
    <property type="match status" value="1"/>
</dbReference>
<evidence type="ECO:0000259" key="4">
    <source>
        <dbReference type="Pfam" id="PF03372"/>
    </source>
</evidence>
<feature type="domain" description="Endonuclease/exonuclease/phosphatase" evidence="4">
    <location>
        <begin position="336"/>
        <end position="654"/>
    </location>
</feature>
<feature type="compositionally biased region" description="Basic residues" evidence="3">
    <location>
        <begin position="677"/>
        <end position="693"/>
    </location>
</feature>
<sequence>MYTKNNNSSNGGNAVNGFLNNTNSTGSPRSNNIGVNGYSEQDWNDEYNNNGNEQGTYMASTNNLNLANAVSLLSISHGSPALSDHHTQSRQASSPHYHARMAAAVARSQLSSPSRKTTTAVTAAATGGGAATTTTTTTLVEVKKNGFSSEDDRSNTSTGDSNKGEQLWTILDMGGLGLKHLSTQLFRYEFLTTIYLNHNQLAYLPPDIANLRHLSKLDCSGNNISALPTTIGQLVSLKQLLVYDNQLVTLPNEVGMLYQLETLGWEGNPLQNDLQALLLSEGTHGLINSLREHVPDAYLFLSSCQVGAPPPSREWITIEETNDAHDTENDDRFTVLSYNILCPRYVNSQKHGYAPAWALEWDYRKEMILNEITDIDADIICLQEVARDDYDNILVPYLKTHGGFDGLFETKSRAKTMAESERKWVDGCATFYKSSRYKLVDHLLVEFNKKGLERPDFKASKDTYNRLMPKDNIAVISLLEDTQTKNQLLVANSQIYWDPAFSDVKLVQIGIMIDEICQFASSTILDNNDSTPRRYTSLPMIPMLICGDLNSEPNSGVYEYLTKGSLQHDHGEFRQCQYGAYTSTGLRHNLSLKSGYSSIGELAFTNWTPDYKGALDYIFYSSKTLEAVSLLGPLDPDYMTKVVGLPNPHFPSDHIPVVTEFKFKRQTDTKKQEARYPSHHSLHSNSHRYSKNQ</sequence>
<dbReference type="GO" id="GO:0000175">
    <property type="term" value="F:3'-5'-RNA exonuclease activity"/>
    <property type="evidence" value="ECO:0007669"/>
    <property type="project" value="TreeGrafter"/>
</dbReference>
<dbReference type="EMBL" id="LT553587">
    <property type="protein sequence ID" value="SAM01742.1"/>
    <property type="molecule type" value="Genomic_DNA"/>
</dbReference>